<protein>
    <submittedName>
        <fullName evidence="2">Uncharacterized protein</fullName>
    </submittedName>
</protein>
<dbReference type="AlphaFoldDB" id="A0A395U406"/>
<evidence type="ECO:0000313" key="3">
    <source>
        <dbReference type="Proteomes" id="UP000266701"/>
    </source>
</evidence>
<sequence>MDQSSHRKGSPVKAISLALLIDVIGTSIVTVGCIVLYMSQLKSSGFNESQLVEAISDIDLMSPLFASGLFLGGLVSCYSGYFCAKVSKIYEYRNVAILSLIVTVLGFFAGGDLIQTIILTVINTLVYFSGAYLWIRKNTA</sequence>
<keyword evidence="1" id="KW-0472">Membrane</keyword>
<comment type="caution">
    <text evidence="2">The sequence shown here is derived from an EMBL/GenBank/DDBJ whole genome shotgun (WGS) entry which is preliminary data.</text>
</comment>
<feature type="transmembrane region" description="Helical" evidence="1">
    <location>
        <begin position="12"/>
        <end position="40"/>
    </location>
</feature>
<gene>
    <name evidence="2" type="ORF">BC353_18445</name>
</gene>
<feature type="transmembrane region" description="Helical" evidence="1">
    <location>
        <begin position="60"/>
        <end position="83"/>
    </location>
</feature>
<dbReference type="EMBL" id="MCBA01000218">
    <property type="protein sequence ID" value="RGP81910.1"/>
    <property type="molecule type" value="Genomic_DNA"/>
</dbReference>
<dbReference type="Proteomes" id="UP000266701">
    <property type="component" value="Unassembled WGS sequence"/>
</dbReference>
<feature type="transmembrane region" description="Helical" evidence="1">
    <location>
        <begin position="117"/>
        <end position="135"/>
    </location>
</feature>
<keyword evidence="1" id="KW-0812">Transmembrane</keyword>
<name>A0A395U406_VIBCL</name>
<keyword evidence="1" id="KW-1133">Transmembrane helix</keyword>
<dbReference type="PROSITE" id="PS51257">
    <property type="entry name" value="PROKAR_LIPOPROTEIN"/>
    <property type="match status" value="1"/>
</dbReference>
<reference evidence="2 3" key="1">
    <citation type="journal article" date="2017" name="Emerg. Infect. Dis.">
        <title>Carbapenemase VCC-1-Producing Vibrio cholerae in Coastal Waters of Germany.</title>
        <authorList>
            <person name="Hammerl J.A."/>
            <person name="Jackel C."/>
            <person name="Bortolaia V."/>
            <person name="Schwartz K."/>
            <person name="Bier N."/>
            <person name="Hendriksen R.S."/>
            <person name="Guerra B."/>
            <person name="Strauch E."/>
        </authorList>
    </citation>
    <scope>NUCLEOTIDE SEQUENCE [LARGE SCALE GENOMIC DNA]</scope>
    <source>
        <strain evidence="2 3">VN-2825</strain>
    </source>
</reference>
<evidence type="ECO:0000313" key="2">
    <source>
        <dbReference type="EMBL" id="RGP81910.1"/>
    </source>
</evidence>
<evidence type="ECO:0000256" key="1">
    <source>
        <dbReference type="SAM" id="Phobius"/>
    </source>
</evidence>
<accession>A0A395U406</accession>
<organism evidence="2 3">
    <name type="scientific">Vibrio cholerae</name>
    <dbReference type="NCBI Taxonomy" id="666"/>
    <lineage>
        <taxon>Bacteria</taxon>
        <taxon>Pseudomonadati</taxon>
        <taxon>Pseudomonadota</taxon>
        <taxon>Gammaproteobacteria</taxon>
        <taxon>Vibrionales</taxon>
        <taxon>Vibrionaceae</taxon>
        <taxon>Vibrio</taxon>
    </lineage>
</organism>
<feature type="transmembrane region" description="Helical" evidence="1">
    <location>
        <begin position="95"/>
        <end position="111"/>
    </location>
</feature>
<proteinExistence type="predicted"/>